<proteinExistence type="predicted"/>
<name>M5TRK5_9BACT</name>
<evidence type="ECO:0000313" key="2">
    <source>
        <dbReference type="Proteomes" id="UP000011885"/>
    </source>
</evidence>
<keyword evidence="2" id="KW-1185">Reference proteome</keyword>
<organism evidence="1 2">
    <name type="scientific">Rhodopirellula sallentina SM41</name>
    <dbReference type="NCBI Taxonomy" id="1263870"/>
    <lineage>
        <taxon>Bacteria</taxon>
        <taxon>Pseudomonadati</taxon>
        <taxon>Planctomycetota</taxon>
        <taxon>Planctomycetia</taxon>
        <taxon>Pirellulales</taxon>
        <taxon>Pirellulaceae</taxon>
        <taxon>Rhodopirellula</taxon>
    </lineage>
</organism>
<sequence length="176" mass="18914">MQRTQLIGSIIADSARMSVGYAERLLKDVTASQFARFAEVGGQQIVSNHPAFILGHLSLYPCRVVSEVGGDATSIQPSSKFEALFAPSATCLDDPEGTLYPSMEEITGKFFAAHEYAIEVLMATEDAAFGAENTHERLRAKFATVGSAHAFYLGGHAMLHIGQFSAWRRAMGLGAA</sequence>
<accession>M5TRK5</accession>
<comment type="caution">
    <text evidence="1">The sequence shown here is derived from an EMBL/GenBank/DDBJ whole genome shotgun (WGS) entry which is preliminary data.</text>
</comment>
<dbReference type="Gene3D" id="1.20.120.450">
    <property type="entry name" value="dinb family like domain"/>
    <property type="match status" value="1"/>
</dbReference>
<dbReference type="Proteomes" id="UP000011885">
    <property type="component" value="Unassembled WGS sequence"/>
</dbReference>
<dbReference type="EMBL" id="ANOH01000481">
    <property type="protein sequence ID" value="EMI51785.1"/>
    <property type="molecule type" value="Genomic_DNA"/>
</dbReference>
<evidence type="ECO:0008006" key="3">
    <source>
        <dbReference type="Google" id="ProtNLM"/>
    </source>
</evidence>
<dbReference type="PATRIC" id="fig|1263870.3.peg.7174"/>
<protein>
    <recommendedName>
        <fullName evidence="3">DinB-like domain-containing protein</fullName>
    </recommendedName>
</protein>
<evidence type="ECO:0000313" key="1">
    <source>
        <dbReference type="EMBL" id="EMI51785.1"/>
    </source>
</evidence>
<dbReference type="SUPFAM" id="SSF109854">
    <property type="entry name" value="DinB/YfiT-like putative metalloenzymes"/>
    <property type="match status" value="1"/>
</dbReference>
<dbReference type="InterPro" id="IPR034660">
    <property type="entry name" value="DinB/YfiT-like"/>
</dbReference>
<dbReference type="AlphaFoldDB" id="M5TRK5"/>
<gene>
    <name evidence="1" type="ORF">RSSM_06762</name>
</gene>
<reference evidence="1 2" key="1">
    <citation type="journal article" date="2013" name="Mar. Genomics">
        <title>Expression of sulfatases in Rhodopirellula baltica and the diversity of sulfatases in the genus Rhodopirellula.</title>
        <authorList>
            <person name="Wegner C.E."/>
            <person name="Richter-Heitmann T."/>
            <person name="Klindworth A."/>
            <person name="Klockow C."/>
            <person name="Richter M."/>
            <person name="Achstetter T."/>
            <person name="Glockner F.O."/>
            <person name="Harder J."/>
        </authorList>
    </citation>
    <scope>NUCLEOTIDE SEQUENCE [LARGE SCALE GENOMIC DNA]</scope>
    <source>
        <strain evidence="1 2">SM41</strain>
    </source>
</reference>